<organism evidence="2 3">
    <name type="scientific">Sphaerisporangium rhizosphaerae</name>
    <dbReference type="NCBI Taxonomy" id="2269375"/>
    <lineage>
        <taxon>Bacteria</taxon>
        <taxon>Bacillati</taxon>
        <taxon>Actinomycetota</taxon>
        <taxon>Actinomycetes</taxon>
        <taxon>Streptosporangiales</taxon>
        <taxon>Streptosporangiaceae</taxon>
        <taxon>Sphaerisporangium</taxon>
    </lineage>
</organism>
<comment type="caution">
    <text evidence="2">The sequence shown here is derived from an EMBL/GenBank/DDBJ whole genome shotgun (WGS) entry which is preliminary data.</text>
</comment>
<gene>
    <name evidence="2" type="ORF">ACFQSB_27395</name>
</gene>
<proteinExistence type="predicted"/>
<evidence type="ECO:0000313" key="3">
    <source>
        <dbReference type="Proteomes" id="UP001596496"/>
    </source>
</evidence>
<dbReference type="EMBL" id="JBHTCG010000022">
    <property type="protein sequence ID" value="MFC7385961.1"/>
    <property type="molecule type" value="Genomic_DNA"/>
</dbReference>
<reference evidence="3" key="1">
    <citation type="journal article" date="2019" name="Int. J. Syst. Evol. Microbiol.">
        <title>The Global Catalogue of Microorganisms (GCM) 10K type strain sequencing project: providing services to taxonomists for standard genome sequencing and annotation.</title>
        <authorList>
            <consortium name="The Broad Institute Genomics Platform"/>
            <consortium name="The Broad Institute Genome Sequencing Center for Infectious Disease"/>
            <person name="Wu L."/>
            <person name="Ma J."/>
        </authorList>
    </citation>
    <scope>NUCLEOTIDE SEQUENCE [LARGE SCALE GENOMIC DNA]</scope>
    <source>
        <strain evidence="3">CECT 7649</strain>
    </source>
</reference>
<evidence type="ECO:0008006" key="4">
    <source>
        <dbReference type="Google" id="ProtNLM"/>
    </source>
</evidence>
<feature type="compositionally biased region" description="Basic and acidic residues" evidence="1">
    <location>
        <begin position="309"/>
        <end position="320"/>
    </location>
</feature>
<accession>A0ABW2P8L3</accession>
<feature type="region of interest" description="Disordered" evidence="1">
    <location>
        <begin position="298"/>
        <end position="320"/>
    </location>
</feature>
<dbReference type="Proteomes" id="UP001596496">
    <property type="component" value="Unassembled WGS sequence"/>
</dbReference>
<keyword evidence="3" id="KW-1185">Reference proteome</keyword>
<evidence type="ECO:0000256" key="1">
    <source>
        <dbReference type="SAM" id="MobiDB-lite"/>
    </source>
</evidence>
<sequence>MVVSLVVVCGVATGGWLVWRNLGGGGGAGPDAGRSGLEALKKGTLTAQDVAKIDPAALFFASFRATAMQPVMRITEESYTDHGRFQAAKPDYVWESGFDYRTKQWRLAWGAADQGAPMSVCVDGHAYLYSYRFENWTDRGTGDPMCQTKSAYRYITDNLSSGGMTAAQADAWIAHLREEYKGLVNPAAPRLAEVKGRRYLRQVVDLTPVKRADGLYYGGQALMWSFKASGLDPQAHPYSYRGAMNSGYHAVYYIDPRSLLPAYSEIEQTPGRGPDGGPVAGGGWYKWRVRYHLPGGLPEITPGGPPPRPKVDWGIDGGHP</sequence>
<evidence type="ECO:0000313" key="2">
    <source>
        <dbReference type="EMBL" id="MFC7385961.1"/>
    </source>
</evidence>
<protein>
    <recommendedName>
        <fullName evidence="4">Lipoprotein</fullName>
    </recommendedName>
</protein>
<name>A0ABW2P8L3_9ACTN</name>
<dbReference type="RefSeq" id="WP_380829791.1">
    <property type="nucleotide sequence ID" value="NZ_JBHTCG010000022.1"/>
</dbReference>